<organism evidence="1 2">
    <name type="scientific">Aspergillus piperis CBS 112811</name>
    <dbReference type="NCBI Taxonomy" id="1448313"/>
    <lineage>
        <taxon>Eukaryota</taxon>
        <taxon>Fungi</taxon>
        <taxon>Dikarya</taxon>
        <taxon>Ascomycota</taxon>
        <taxon>Pezizomycotina</taxon>
        <taxon>Eurotiomycetes</taxon>
        <taxon>Eurotiomycetidae</taxon>
        <taxon>Eurotiales</taxon>
        <taxon>Aspergillaceae</taxon>
        <taxon>Aspergillus</taxon>
        <taxon>Aspergillus subgen. Circumdati</taxon>
    </lineage>
</organism>
<protein>
    <submittedName>
        <fullName evidence="1">Uncharacterized protein</fullName>
    </submittedName>
</protein>
<evidence type="ECO:0000313" key="2">
    <source>
        <dbReference type="Proteomes" id="UP000249526"/>
    </source>
</evidence>
<evidence type="ECO:0000313" key="1">
    <source>
        <dbReference type="EMBL" id="RAH52729.1"/>
    </source>
</evidence>
<dbReference type="AlphaFoldDB" id="A0A8G1VGW9"/>
<dbReference type="Proteomes" id="UP000249526">
    <property type="component" value="Unassembled WGS sequence"/>
</dbReference>
<feature type="non-terminal residue" evidence="1">
    <location>
        <position position="179"/>
    </location>
</feature>
<dbReference type="GeneID" id="37167766"/>
<proteinExistence type="predicted"/>
<dbReference type="EMBL" id="KZ825082">
    <property type="protein sequence ID" value="RAH52729.1"/>
    <property type="molecule type" value="Genomic_DNA"/>
</dbReference>
<dbReference type="RefSeq" id="XP_025510651.1">
    <property type="nucleotide sequence ID" value="XM_025664364.1"/>
</dbReference>
<gene>
    <name evidence="1" type="ORF">BO85DRAFT_506052</name>
</gene>
<accession>A0A8G1VGW9</accession>
<name>A0A8G1VGW9_9EURO</name>
<keyword evidence="2" id="KW-1185">Reference proteome</keyword>
<reference evidence="1 2" key="1">
    <citation type="submission" date="2018-02" db="EMBL/GenBank/DDBJ databases">
        <title>The genomes of Aspergillus section Nigri reveals drivers in fungal speciation.</title>
        <authorList>
            <consortium name="DOE Joint Genome Institute"/>
            <person name="Vesth T.C."/>
            <person name="Nybo J."/>
            <person name="Theobald S."/>
            <person name="Brandl J."/>
            <person name="Frisvad J.C."/>
            <person name="Nielsen K.F."/>
            <person name="Lyhne E.K."/>
            <person name="Kogle M.E."/>
            <person name="Kuo A."/>
            <person name="Riley R."/>
            <person name="Clum A."/>
            <person name="Nolan M."/>
            <person name="Lipzen A."/>
            <person name="Salamov A."/>
            <person name="Henrissat B."/>
            <person name="Wiebenga A."/>
            <person name="De vries R.P."/>
            <person name="Grigoriev I.V."/>
            <person name="Mortensen U.H."/>
            <person name="Andersen M.R."/>
            <person name="Baker S.E."/>
        </authorList>
    </citation>
    <scope>NUCLEOTIDE SEQUENCE [LARGE SCALE GENOMIC DNA]</scope>
    <source>
        <strain evidence="1 2">CBS 112811</strain>
    </source>
</reference>
<sequence>PEYIFPRDYLDNNCINLQHYLTTELFGYLLHPDIPPERESQNCRYRYRNRNRFYRFKSSSSAVSPARYVRLIIRLLSAQRATPSQYWPARMGYENSFPARVGRVSNIFHVRNVVSVLSDEEIVAIVSKLFKLLRPGGYFQWGEMDIHSLRIDEISGECSTAALEEIVRITRSADSSLGS</sequence>